<sequence length="70" mass="8147">MAIKYLSRAGVAERIGVKYDTLNRYKLPPADAEIGDRKGWLPQTIDEWNERRPGRGQVKNKRWNLPPDLQ</sequence>
<accession>A0A231GSY5</accession>
<keyword evidence="3" id="KW-1185">Reference proteome</keyword>
<gene>
    <name evidence="2" type="ORF">B7C42_08238</name>
</gene>
<dbReference type="Proteomes" id="UP000215506">
    <property type="component" value="Unassembled WGS sequence"/>
</dbReference>
<protein>
    <submittedName>
        <fullName evidence="2">Uncharacterized protein</fullName>
    </submittedName>
</protein>
<comment type="caution">
    <text evidence="2">The sequence shown here is derived from an EMBL/GenBank/DDBJ whole genome shotgun (WGS) entry which is preliminary data.</text>
</comment>
<evidence type="ECO:0000313" key="2">
    <source>
        <dbReference type="EMBL" id="OXR39692.1"/>
    </source>
</evidence>
<proteinExistence type="predicted"/>
<dbReference type="AlphaFoldDB" id="A0A231GSY5"/>
<organism evidence="2 3">
    <name type="scientific">Nocardia cerradoensis</name>
    <dbReference type="NCBI Taxonomy" id="85688"/>
    <lineage>
        <taxon>Bacteria</taxon>
        <taxon>Bacillati</taxon>
        <taxon>Actinomycetota</taxon>
        <taxon>Actinomycetes</taxon>
        <taxon>Mycobacteriales</taxon>
        <taxon>Nocardiaceae</taxon>
        <taxon>Nocardia</taxon>
    </lineage>
</organism>
<dbReference type="RefSeq" id="WP_039781996.1">
    <property type="nucleotide sequence ID" value="NZ_JAAXOR010000007.1"/>
</dbReference>
<evidence type="ECO:0000313" key="3">
    <source>
        <dbReference type="Proteomes" id="UP000215506"/>
    </source>
</evidence>
<evidence type="ECO:0000256" key="1">
    <source>
        <dbReference type="SAM" id="MobiDB-lite"/>
    </source>
</evidence>
<feature type="region of interest" description="Disordered" evidence="1">
    <location>
        <begin position="45"/>
        <end position="70"/>
    </location>
</feature>
<name>A0A231GSY5_9NOCA</name>
<reference evidence="2 3" key="1">
    <citation type="submission" date="2017-07" db="EMBL/GenBank/DDBJ databases">
        <title>First draft Genome Sequence of Nocardia cerradoensis isolated from human infection.</title>
        <authorList>
            <person name="Carrasco G."/>
        </authorList>
    </citation>
    <scope>NUCLEOTIDE SEQUENCE [LARGE SCALE GENOMIC DNA]</scope>
    <source>
        <strain evidence="2 3">CNM20130759</strain>
    </source>
</reference>
<dbReference type="EMBL" id="NGAF01000085">
    <property type="protein sequence ID" value="OXR39692.1"/>
    <property type="molecule type" value="Genomic_DNA"/>
</dbReference>